<dbReference type="GeneID" id="36520834"/>
<evidence type="ECO:0000256" key="1">
    <source>
        <dbReference type="ARBA" id="ARBA00022737"/>
    </source>
</evidence>
<keyword evidence="7" id="KW-1185">Reference proteome</keyword>
<evidence type="ECO:0000256" key="2">
    <source>
        <dbReference type="ARBA" id="ARBA00022884"/>
    </source>
</evidence>
<evidence type="ECO:0000313" key="6">
    <source>
        <dbReference type="EMBL" id="PLB35525.1"/>
    </source>
</evidence>
<sequence length="573" mass="62191">MAEPDDVEEDLFADLYDADESTNRPPPAAPAPEVIDTSHSAPAAQPTGIPVAQTIEGGHDEFDQTQNAYQPFHSEGHNQNGFANVDSGHAGNGSHFHGGPEPQGTGIKEDGKMFIGGLNWETTDQSLKDYFSQFGEVQECTVMRDSATGRSRGFGFLTFRDPRTVNTVMVKEHYLDGKIIDPKRAIPRDEQEKTSKIFVGGVSQEANEQDFKQFFMKFGRVVDATLMIDKDTGRPRGFGFVTFDSEAAVEAALSRPLEILGKPIEVKKAQPRGNLRDEEDRRNRRGRDGFREGSQAGEGAQQQQGAQGQGGMPGGLTPQMMAQYWQRMQQYFAMMQQQMAAANAGGQGMGGAVGMGGMNPAMMQQLQMKQMQQMQMGNPQQQQSPQQAQPQPQGSMSPPSQSATPQMQNMMNPAMMQQMQQMQQMQNQGQAVDPRMNSPMGGGSGDPNSPGNFSGARGGGPGYNAHEQIAFEQQKYEQQQARRVIENRAFSPYQQGGPTSWEGMYDEVPQPNIPTGPQAMNRAGSIGRGPTPQPQSSAPANAPTGPKNAGKPGANYRGGGRGGHRGFHPYARG</sequence>
<evidence type="ECO:0000256" key="4">
    <source>
        <dbReference type="SAM" id="MobiDB-lite"/>
    </source>
</evidence>
<feature type="region of interest" description="Disordered" evidence="4">
    <location>
        <begin position="1"/>
        <end position="46"/>
    </location>
</feature>
<feature type="compositionally biased region" description="Basic and acidic residues" evidence="4">
    <location>
        <begin position="264"/>
        <end position="291"/>
    </location>
</feature>
<dbReference type="GO" id="GO:0005634">
    <property type="term" value="C:nucleus"/>
    <property type="evidence" value="ECO:0007669"/>
    <property type="project" value="TreeGrafter"/>
</dbReference>
<organism evidence="6 7">
    <name type="scientific">Aspergillus candidus</name>
    <dbReference type="NCBI Taxonomy" id="41067"/>
    <lineage>
        <taxon>Eukaryota</taxon>
        <taxon>Fungi</taxon>
        <taxon>Dikarya</taxon>
        <taxon>Ascomycota</taxon>
        <taxon>Pezizomycotina</taxon>
        <taxon>Eurotiomycetes</taxon>
        <taxon>Eurotiomycetidae</taxon>
        <taxon>Eurotiales</taxon>
        <taxon>Aspergillaceae</taxon>
        <taxon>Aspergillus</taxon>
        <taxon>Aspergillus subgen. Circumdati</taxon>
    </lineage>
</organism>
<dbReference type="EMBL" id="KZ559161">
    <property type="protein sequence ID" value="PLB35525.1"/>
    <property type="molecule type" value="Genomic_DNA"/>
</dbReference>
<dbReference type="Pfam" id="PF00076">
    <property type="entry name" value="RRM_1"/>
    <property type="match status" value="2"/>
</dbReference>
<gene>
    <name evidence="6" type="ORF">BDW47DRAFT_110227</name>
</gene>
<dbReference type="SMART" id="SM00360">
    <property type="entry name" value="RRM"/>
    <property type="match status" value="2"/>
</dbReference>
<dbReference type="PANTHER" id="PTHR48031">
    <property type="entry name" value="SRA STEM-LOOP-INTERACTING RNA-BINDING PROTEIN, MITOCHONDRIAL"/>
    <property type="match status" value="1"/>
</dbReference>
<evidence type="ECO:0000259" key="5">
    <source>
        <dbReference type="PROSITE" id="PS50102"/>
    </source>
</evidence>
<dbReference type="RefSeq" id="XP_024669537.1">
    <property type="nucleotide sequence ID" value="XM_024813674.1"/>
</dbReference>
<feature type="compositionally biased region" description="Acidic residues" evidence="4">
    <location>
        <begin position="1"/>
        <end position="20"/>
    </location>
</feature>
<feature type="domain" description="RRM" evidence="5">
    <location>
        <begin position="111"/>
        <end position="193"/>
    </location>
</feature>
<dbReference type="Gene3D" id="3.30.70.330">
    <property type="match status" value="2"/>
</dbReference>
<dbReference type="InterPro" id="IPR000504">
    <property type="entry name" value="RRM_dom"/>
</dbReference>
<keyword evidence="1" id="KW-0677">Repeat</keyword>
<dbReference type="SUPFAM" id="SSF54928">
    <property type="entry name" value="RNA-binding domain, RBD"/>
    <property type="match status" value="2"/>
</dbReference>
<feature type="domain" description="RRM" evidence="5">
    <location>
        <begin position="195"/>
        <end position="271"/>
    </location>
</feature>
<accession>A0A2I2F4G0</accession>
<dbReference type="FunFam" id="3.30.70.330:FF:000025">
    <property type="entry name" value="RNA-binding protein Musashi homolog 2 isoform X1"/>
    <property type="match status" value="1"/>
</dbReference>
<reference evidence="6 7" key="1">
    <citation type="submission" date="2017-12" db="EMBL/GenBank/DDBJ databases">
        <authorList>
            <consortium name="DOE Joint Genome Institute"/>
            <person name="Haridas S."/>
            <person name="Kjaerbolling I."/>
            <person name="Vesth T.C."/>
            <person name="Frisvad J.C."/>
            <person name="Nybo J.L."/>
            <person name="Theobald S."/>
            <person name="Kuo A."/>
            <person name="Bowyer P."/>
            <person name="Matsuda Y."/>
            <person name="Mondo S."/>
            <person name="Lyhne E.K."/>
            <person name="Kogle M.E."/>
            <person name="Clum A."/>
            <person name="Lipzen A."/>
            <person name="Salamov A."/>
            <person name="Ngan C.Y."/>
            <person name="Daum C."/>
            <person name="Chiniquy J."/>
            <person name="Barry K."/>
            <person name="LaButti K."/>
            <person name="Simmons B.A."/>
            <person name="Magnuson J.K."/>
            <person name="Mortensen U.H."/>
            <person name="Larsen T.O."/>
            <person name="Grigoriev I.V."/>
            <person name="Baker S.E."/>
            <person name="Andersen M.R."/>
            <person name="Nordberg H.P."/>
            <person name="Cantor M.N."/>
            <person name="Hua S.X."/>
        </authorList>
    </citation>
    <scope>NUCLEOTIDE SEQUENCE [LARGE SCALE GENOMIC DNA]</scope>
    <source>
        <strain evidence="6 7">CBS 102.13</strain>
    </source>
</reference>
<dbReference type="InterPro" id="IPR012677">
    <property type="entry name" value="Nucleotide-bd_a/b_plait_sf"/>
</dbReference>
<dbReference type="OrthoDB" id="1875751at2759"/>
<dbReference type="PROSITE" id="PS50102">
    <property type="entry name" value="RRM"/>
    <property type="match status" value="2"/>
</dbReference>
<dbReference type="FunFam" id="3.30.70.330:FF:000466">
    <property type="entry name" value="Heterogeneous nuclear ribonucleoprotein HRP1"/>
    <property type="match status" value="1"/>
</dbReference>
<keyword evidence="2 3" id="KW-0694">RNA-binding</keyword>
<dbReference type="AlphaFoldDB" id="A0A2I2F4G0"/>
<dbReference type="Proteomes" id="UP000234585">
    <property type="component" value="Unassembled WGS sequence"/>
</dbReference>
<evidence type="ECO:0000256" key="3">
    <source>
        <dbReference type="PROSITE-ProRule" id="PRU00176"/>
    </source>
</evidence>
<feature type="region of interest" description="Disordered" evidence="4">
    <location>
        <begin position="507"/>
        <end position="573"/>
    </location>
</feature>
<feature type="region of interest" description="Disordered" evidence="4">
    <location>
        <begin position="367"/>
        <end position="464"/>
    </location>
</feature>
<dbReference type="InterPro" id="IPR034156">
    <property type="entry name" value="Hrp1_RRM1"/>
</dbReference>
<feature type="compositionally biased region" description="Low complexity" evidence="4">
    <location>
        <begin position="446"/>
        <end position="455"/>
    </location>
</feature>
<name>A0A2I2F4G0_ASPCN</name>
<proteinExistence type="predicted"/>
<dbReference type="InterPro" id="IPR035979">
    <property type="entry name" value="RBD_domain_sf"/>
</dbReference>
<evidence type="ECO:0000313" key="7">
    <source>
        <dbReference type="Proteomes" id="UP000234585"/>
    </source>
</evidence>
<dbReference type="STRING" id="41067.A0A2I2F4G0"/>
<dbReference type="CDD" id="cd12577">
    <property type="entry name" value="RRM1_Hrp1p"/>
    <property type="match status" value="1"/>
</dbReference>
<dbReference type="GO" id="GO:0003729">
    <property type="term" value="F:mRNA binding"/>
    <property type="evidence" value="ECO:0007669"/>
    <property type="project" value="TreeGrafter"/>
</dbReference>
<protein>
    <recommendedName>
        <fullName evidence="5">RRM domain-containing protein</fullName>
    </recommendedName>
</protein>
<dbReference type="PANTHER" id="PTHR48031:SF2">
    <property type="entry name" value="RNA-BINDING PROTEIN 4"/>
    <property type="match status" value="1"/>
</dbReference>
<feature type="compositionally biased region" description="Low complexity" evidence="4">
    <location>
        <begin position="292"/>
        <end position="306"/>
    </location>
</feature>
<feature type="compositionally biased region" description="Low complexity" evidence="4">
    <location>
        <begin position="534"/>
        <end position="544"/>
    </location>
</feature>
<feature type="region of interest" description="Disordered" evidence="4">
    <location>
        <begin position="264"/>
        <end position="318"/>
    </location>
</feature>
<feature type="region of interest" description="Disordered" evidence="4">
    <location>
        <begin position="71"/>
        <end position="109"/>
    </location>
</feature>
<feature type="compositionally biased region" description="Low complexity" evidence="4">
    <location>
        <begin position="367"/>
        <end position="430"/>
    </location>
</feature>